<keyword evidence="1" id="KW-0812">Transmembrane</keyword>
<protein>
    <recommendedName>
        <fullName evidence="4">DUF1761 domain-containing protein</fullName>
    </recommendedName>
</protein>
<gene>
    <name evidence="2" type="ORF">FD145_1364</name>
</gene>
<feature type="transmembrane region" description="Helical" evidence="1">
    <location>
        <begin position="111"/>
        <end position="139"/>
    </location>
</feature>
<evidence type="ECO:0000313" key="2">
    <source>
        <dbReference type="EMBL" id="KAF0133284.1"/>
    </source>
</evidence>
<accession>A0A833L017</accession>
<keyword evidence="1" id="KW-0472">Membrane</keyword>
<evidence type="ECO:0008006" key="4">
    <source>
        <dbReference type="Google" id="ProtNLM"/>
    </source>
</evidence>
<feature type="transmembrane region" description="Helical" evidence="1">
    <location>
        <begin position="83"/>
        <end position="105"/>
    </location>
</feature>
<evidence type="ECO:0000256" key="1">
    <source>
        <dbReference type="SAM" id="Phobius"/>
    </source>
</evidence>
<comment type="caution">
    <text evidence="2">The sequence shown here is derived from an EMBL/GenBank/DDBJ whole genome shotgun (WGS) entry which is preliminary data.</text>
</comment>
<keyword evidence="1" id="KW-1133">Transmembrane helix</keyword>
<feature type="transmembrane region" description="Helical" evidence="1">
    <location>
        <begin position="7"/>
        <end position="28"/>
    </location>
</feature>
<dbReference type="AlphaFoldDB" id="A0A833L017"/>
<sequence>MNARKGIIAGIAAGVTYIIISTILMIPLDSFLKPYENLALYKPIVLNPTLTWMITIYVGYIILAIPLGLFYSILHEAIHGRSAAIKGLNAGLGIWYILCIMNAFWKYMTIAVPNIILITGIFLDLVVLALAGVVLGIVYEKA</sequence>
<dbReference type="EMBL" id="WPAF01000030">
    <property type="protein sequence ID" value="KAF0133284.1"/>
    <property type="molecule type" value="Genomic_DNA"/>
</dbReference>
<dbReference type="Proteomes" id="UP000488506">
    <property type="component" value="Unassembled WGS sequence"/>
</dbReference>
<reference evidence="2 3" key="1">
    <citation type="submission" date="2019-12" db="EMBL/GenBank/DDBJ databases">
        <authorList>
            <person name="Wolfe R."/>
            <person name="Danczak R."/>
            <person name="Wilkins M."/>
        </authorList>
    </citation>
    <scope>NUCLEOTIDE SEQUENCE [LARGE SCALE GENOMIC DNA]</scope>
    <source>
        <strain evidence="2">X2_MaxBin.013</strain>
    </source>
</reference>
<proteinExistence type="predicted"/>
<organism evidence="2 3">
    <name type="scientific">Candidatus Saganbacteria bacterium</name>
    <dbReference type="NCBI Taxonomy" id="2575572"/>
    <lineage>
        <taxon>Bacteria</taxon>
        <taxon>Bacillati</taxon>
        <taxon>Saganbacteria</taxon>
    </lineage>
</organism>
<name>A0A833L017_UNCSA</name>
<feature type="transmembrane region" description="Helical" evidence="1">
    <location>
        <begin position="50"/>
        <end position="71"/>
    </location>
</feature>
<evidence type="ECO:0000313" key="3">
    <source>
        <dbReference type="Proteomes" id="UP000488506"/>
    </source>
</evidence>